<dbReference type="GO" id="GO:0006352">
    <property type="term" value="P:DNA-templated transcription initiation"/>
    <property type="evidence" value="ECO:0007669"/>
    <property type="project" value="EnsemblPlants"/>
</dbReference>
<dbReference type="PROSITE" id="PS00715">
    <property type="entry name" value="SIGMA70_1"/>
    <property type="match status" value="1"/>
</dbReference>
<dbReference type="Pfam" id="PF04545">
    <property type="entry name" value="Sigma70_r4"/>
    <property type="match status" value="1"/>
</dbReference>
<dbReference type="InterPro" id="IPR007630">
    <property type="entry name" value="RNA_pol_sigma70_r4"/>
</dbReference>
<accession>A0A7N1A6H4</accession>
<dbReference type="Gene3D" id="1.10.10.10">
    <property type="entry name" value="Winged helix-like DNA-binding domain superfamily/Winged helix DNA-binding domain"/>
    <property type="match status" value="2"/>
</dbReference>
<dbReference type="InterPro" id="IPR013325">
    <property type="entry name" value="RNA_pol_sigma_r2"/>
</dbReference>
<keyword evidence="4" id="KW-0238">DNA-binding</keyword>
<evidence type="ECO:0000256" key="1">
    <source>
        <dbReference type="ARBA" id="ARBA00007788"/>
    </source>
</evidence>
<dbReference type="Pfam" id="PF04542">
    <property type="entry name" value="Sigma70_r2"/>
    <property type="match status" value="1"/>
</dbReference>
<dbReference type="InterPro" id="IPR050239">
    <property type="entry name" value="Sigma-70_RNA_pol_init_factors"/>
</dbReference>
<dbReference type="AlphaFoldDB" id="A0A7N1A6H4"/>
<feature type="compositionally biased region" description="Low complexity" evidence="6">
    <location>
        <begin position="173"/>
        <end position="182"/>
    </location>
</feature>
<dbReference type="InterPro" id="IPR013324">
    <property type="entry name" value="RNA_pol_sigma_r3/r4-like"/>
</dbReference>
<reference evidence="8" key="1">
    <citation type="submission" date="2021-01" db="UniProtKB">
        <authorList>
            <consortium name="EnsemblPlants"/>
        </authorList>
    </citation>
    <scope>IDENTIFICATION</scope>
</reference>
<keyword evidence="5" id="KW-0804">Transcription</keyword>
<dbReference type="Gramene" id="Kaladp0538s0007.2.v1.1">
    <property type="protein sequence ID" value="Kaladp0538s0007.2.v1.1"/>
    <property type="gene ID" value="Kaladp0538s0007.v1.1"/>
</dbReference>
<comment type="similarity">
    <text evidence="1">Belongs to the sigma-70 factor family.</text>
</comment>
<dbReference type="PANTHER" id="PTHR30603:SF14">
    <property type="entry name" value="RNA POLYMERASE SIGMA FACTOR SIGA"/>
    <property type="match status" value="1"/>
</dbReference>
<evidence type="ECO:0000256" key="2">
    <source>
        <dbReference type="ARBA" id="ARBA00023015"/>
    </source>
</evidence>
<evidence type="ECO:0000256" key="6">
    <source>
        <dbReference type="SAM" id="MobiDB-lite"/>
    </source>
</evidence>
<dbReference type="GO" id="GO:0016987">
    <property type="term" value="F:sigma factor activity"/>
    <property type="evidence" value="ECO:0007669"/>
    <property type="project" value="UniProtKB-KW"/>
</dbReference>
<keyword evidence="2" id="KW-0805">Transcription regulation</keyword>
<feature type="domain" description="RNA polymerase sigma-70" evidence="7">
    <location>
        <begin position="298"/>
        <end position="311"/>
    </location>
</feature>
<keyword evidence="3" id="KW-0731">Sigma factor</keyword>
<dbReference type="GO" id="GO:0009507">
    <property type="term" value="C:chloroplast"/>
    <property type="evidence" value="ECO:0007669"/>
    <property type="project" value="EnsemblPlants"/>
</dbReference>
<dbReference type="InterPro" id="IPR000943">
    <property type="entry name" value="RNA_pol_sigma70"/>
</dbReference>
<dbReference type="PANTHER" id="PTHR30603">
    <property type="entry name" value="RNA POLYMERASE SIGMA FACTOR RPO"/>
    <property type="match status" value="1"/>
</dbReference>
<evidence type="ECO:0000256" key="4">
    <source>
        <dbReference type="ARBA" id="ARBA00023125"/>
    </source>
</evidence>
<dbReference type="SUPFAM" id="SSF88659">
    <property type="entry name" value="Sigma3 and sigma4 domains of RNA polymerase sigma factors"/>
    <property type="match status" value="2"/>
</dbReference>
<feature type="region of interest" description="Disordered" evidence="6">
    <location>
        <begin position="149"/>
        <end position="183"/>
    </location>
</feature>
<name>A0A7N1A6H4_KALFE</name>
<dbReference type="CDD" id="cd06171">
    <property type="entry name" value="Sigma70_r4"/>
    <property type="match status" value="1"/>
</dbReference>
<dbReference type="Pfam" id="PF04539">
    <property type="entry name" value="Sigma70_r3"/>
    <property type="match status" value="1"/>
</dbReference>
<sequence>MMVTAGAVVGLSAGKRLLSSSIHYSDVSDKFPFVNDIVTPQQHISSITNAKKTSSSSSNHNPGFGSKYRHNQSVKALREHIDTAPICPSIIEPRFQNTLEIDEDDFACSEYSVEALLLLQKSMLEKQLALHFEHTVESNLPREKINMTTSVTSSGVSARQRRASTKRKNMPHSSSTSRPSTTNKLESFKSLDVLQKRVKGYVKGVVSEDLLTHSEVVSLSKKIRTGLSIEEHKFRLMTRTGCEPSEEQLAISLNLSCAELRSICLECSLAREKLTMSNVRLVMSIAHRYDNMGAEMADLVQGGLIGLLRGIEKFDSSKGFKISTYVYWWIRQGVSRALVESSRTLRLPAHLHERLSLIRTAKIRLEDKGITPTLDKIAETLNMSLKKIRNAIEANSKVFSLDREPFPSLNGLPGETFHSYIGDTSLENSPWNGVDEWALKNEVTNLINSTLGERERDIIRLYYGLDNECLTWEDISKRIGLSRERVRQVGLVALEKLKNGARAKKMEAMLVKH</sequence>
<dbReference type="PRINTS" id="PR00046">
    <property type="entry name" value="SIGMA70FCT"/>
</dbReference>
<evidence type="ECO:0000313" key="9">
    <source>
        <dbReference type="Proteomes" id="UP000594263"/>
    </source>
</evidence>
<dbReference type="EnsemblPlants" id="Kaladp0538s0007.2.v1.1">
    <property type="protein sequence ID" value="Kaladp0538s0007.2.v1.1"/>
    <property type="gene ID" value="Kaladp0538s0007.v1.1"/>
</dbReference>
<dbReference type="GO" id="GO:0071482">
    <property type="term" value="P:cellular response to light stimulus"/>
    <property type="evidence" value="ECO:0007669"/>
    <property type="project" value="EnsemblPlants"/>
</dbReference>
<evidence type="ECO:0000256" key="3">
    <source>
        <dbReference type="ARBA" id="ARBA00023082"/>
    </source>
</evidence>
<dbReference type="GO" id="GO:0080005">
    <property type="term" value="P:photosystem stoichiometry adjustment"/>
    <property type="evidence" value="ECO:0007669"/>
    <property type="project" value="EnsemblPlants"/>
</dbReference>
<dbReference type="InterPro" id="IPR014284">
    <property type="entry name" value="RNA_pol_sigma-70_dom"/>
</dbReference>
<dbReference type="Gene3D" id="1.10.601.10">
    <property type="entry name" value="RNA Polymerase Primary Sigma Factor"/>
    <property type="match status" value="1"/>
</dbReference>
<dbReference type="Gramene" id="Kaladp0538s0007.1.v1.1">
    <property type="protein sequence ID" value="Kaladp0538s0007.1.v1.1"/>
    <property type="gene ID" value="Kaladp0538s0007.v1.1"/>
</dbReference>
<dbReference type="InterPro" id="IPR007624">
    <property type="entry name" value="RNA_pol_sigma70_r3"/>
</dbReference>
<feature type="compositionally biased region" description="Basic residues" evidence="6">
    <location>
        <begin position="159"/>
        <end position="170"/>
    </location>
</feature>
<dbReference type="NCBIfam" id="TIGR02937">
    <property type="entry name" value="sigma70-ECF"/>
    <property type="match status" value="1"/>
</dbReference>
<keyword evidence="9" id="KW-1185">Reference proteome</keyword>
<dbReference type="EnsemblPlants" id="Kaladp0538s0007.1.v1.1">
    <property type="protein sequence ID" value="Kaladp0538s0007.1.v1.1"/>
    <property type="gene ID" value="Kaladp0538s0007.v1.1"/>
</dbReference>
<proteinExistence type="inferred from homology"/>
<dbReference type="GO" id="GO:0003677">
    <property type="term" value="F:DNA binding"/>
    <property type="evidence" value="ECO:0007669"/>
    <property type="project" value="UniProtKB-KW"/>
</dbReference>
<evidence type="ECO:0000313" key="8">
    <source>
        <dbReference type="EnsemblPlants" id="Kaladp0538s0007.2.v1.1"/>
    </source>
</evidence>
<dbReference type="Proteomes" id="UP000594263">
    <property type="component" value="Unplaced"/>
</dbReference>
<evidence type="ECO:0000259" key="7">
    <source>
        <dbReference type="PROSITE" id="PS00715"/>
    </source>
</evidence>
<dbReference type="OMA" id="HCHFSST"/>
<protein>
    <recommendedName>
        <fullName evidence="7">RNA polymerase sigma-70 domain-containing protein</fullName>
    </recommendedName>
</protein>
<dbReference type="InterPro" id="IPR036388">
    <property type="entry name" value="WH-like_DNA-bd_sf"/>
</dbReference>
<dbReference type="GO" id="GO:0071461">
    <property type="term" value="P:cellular response to redox state"/>
    <property type="evidence" value="ECO:0007669"/>
    <property type="project" value="EnsemblPlants"/>
</dbReference>
<dbReference type="SUPFAM" id="SSF88946">
    <property type="entry name" value="Sigma2 domain of RNA polymerase sigma factors"/>
    <property type="match status" value="1"/>
</dbReference>
<dbReference type="InterPro" id="IPR007627">
    <property type="entry name" value="RNA_pol_sigma70_r2"/>
</dbReference>
<evidence type="ECO:0000256" key="5">
    <source>
        <dbReference type="ARBA" id="ARBA00023163"/>
    </source>
</evidence>
<organism evidence="8 9">
    <name type="scientific">Kalanchoe fedtschenkoi</name>
    <name type="common">Lavender scallops</name>
    <name type="synonym">South American air plant</name>
    <dbReference type="NCBI Taxonomy" id="63787"/>
    <lineage>
        <taxon>Eukaryota</taxon>
        <taxon>Viridiplantae</taxon>
        <taxon>Streptophyta</taxon>
        <taxon>Embryophyta</taxon>
        <taxon>Tracheophyta</taxon>
        <taxon>Spermatophyta</taxon>
        <taxon>Magnoliopsida</taxon>
        <taxon>eudicotyledons</taxon>
        <taxon>Gunneridae</taxon>
        <taxon>Pentapetalae</taxon>
        <taxon>Saxifragales</taxon>
        <taxon>Crassulaceae</taxon>
        <taxon>Kalanchoe</taxon>
    </lineage>
</organism>